<organism evidence="1 2">
    <name type="scientific">Hypoxylon rubiginosum</name>
    <dbReference type="NCBI Taxonomy" id="110542"/>
    <lineage>
        <taxon>Eukaryota</taxon>
        <taxon>Fungi</taxon>
        <taxon>Dikarya</taxon>
        <taxon>Ascomycota</taxon>
        <taxon>Pezizomycotina</taxon>
        <taxon>Sordariomycetes</taxon>
        <taxon>Xylariomycetidae</taxon>
        <taxon>Xylariales</taxon>
        <taxon>Hypoxylaceae</taxon>
        <taxon>Hypoxylon</taxon>
    </lineage>
</organism>
<dbReference type="Proteomes" id="UP001497700">
    <property type="component" value="Unassembled WGS sequence"/>
</dbReference>
<evidence type="ECO:0000313" key="1">
    <source>
        <dbReference type="EMBL" id="KAI4869005.1"/>
    </source>
</evidence>
<name>A0ACB9ZB14_9PEZI</name>
<keyword evidence="2" id="KW-1185">Reference proteome</keyword>
<protein>
    <submittedName>
        <fullName evidence="1">Uncharacterized protein</fullName>
    </submittedName>
</protein>
<proteinExistence type="predicted"/>
<comment type="caution">
    <text evidence="1">The sequence shown here is derived from an EMBL/GenBank/DDBJ whole genome shotgun (WGS) entry which is preliminary data.</text>
</comment>
<dbReference type="EMBL" id="MU393434">
    <property type="protein sequence ID" value="KAI4869005.1"/>
    <property type="molecule type" value="Genomic_DNA"/>
</dbReference>
<sequence length="349" mass="39254">MGNVPYDPFKGDQPFRGEPRRSFNQGPTPKPSSGSNEVQQTYAALDEIQRMYAALEQTNQNLSAEKERTRELEGKLTIANARLNAAAGAPVLNNKIEQRNLLAFLQDFTLTPEGMQAWATAKRDALFAISDHVLWSPEDGIAYVVRPAHQHALVMLPRCLRGGRLCDCVGGVDADPLLITCQERIMDVEYPIQVPWVPRRVLVVGEIWVRDSKAKDMPPQYSSTNFYLTVDVEKLHKPLWIMYAYEYLSSTPDAAAPADAAPDREGLTRPIIPRRYQLRERQTFQDIISFDVARLSFSVYDTIDQGNGPELDPRVVIKNLNTTGGFFRPTFTESSFTDLNALINHMGQP</sequence>
<accession>A0ACB9ZB14</accession>
<gene>
    <name evidence="1" type="ORF">F4820DRAFT_78718</name>
</gene>
<reference evidence="1 2" key="1">
    <citation type="journal article" date="2022" name="New Phytol.">
        <title>Ecological generalism drives hyperdiversity of secondary metabolite gene clusters in xylarialean endophytes.</title>
        <authorList>
            <person name="Franco M.E.E."/>
            <person name="Wisecaver J.H."/>
            <person name="Arnold A.E."/>
            <person name="Ju Y.M."/>
            <person name="Slot J.C."/>
            <person name="Ahrendt S."/>
            <person name="Moore L.P."/>
            <person name="Eastman K.E."/>
            <person name="Scott K."/>
            <person name="Konkel Z."/>
            <person name="Mondo S.J."/>
            <person name="Kuo A."/>
            <person name="Hayes R.D."/>
            <person name="Haridas S."/>
            <person name="Andreopoulos B."/>
            <person name="Riley R."/>
            <person name="LaButti K."/>
            <person name="Pangilinan J."/>
            <person name="Lipzen A."/>
            <person name="Amirebrahimi M."/>
            <person name="Yan J."/>
            <person name="Adam C."/>
            <person name="Keymanesh K."/>
            <person name="Ng V."/>
            <person name="Louie K."/>
            <person name="Northen T."/>
            <person name="Drula E."/>
            <person name="Henrissat B."/>
            <person name="Hsieh H.M."/>
            <person name="Youens-Clark K."/>
            <person name="Lutzoni F."/>
            <person name="Miadlikowska J."/>
            <person name="Eastwood D.C."/>
            <person name="Hamelin R.C."/>
            <person name="Grigoriev I.V."/>
            <person name="U'Ren J.M."/>
        </authorList>
    </citation>
    <scope>NUCLEOTIDE SEQUENCE [LARGE SCALE GENOMIC DNA]</scope>
    <source>
        <strain evidence="1 2">CBS 119005</strain>
    </source>
</reference>
<evidence type="ECO:0000313" key="2">
    <source>
        <dbReference type="Proteomes" id="UP001497700"/>
    </source>
</evidence>